<protein>
    <recommendedName>
        <fullName evidence="1">SLH domain-containing protein</fullName>
    </recommendedName>
</protein>
<gene>
    <name evidence="2" type="ORF">CHH67_02205</name>
</gene>
<feature type="domain" description="SLH" evidence="1">
    <location>
        <begin position="115"/>
        <end position="174"/>
    </location>
</feature>
<dbReference type="OrthoDB" id="5845122at2"/>
<dbReference type="InterPro" id="IPR051465">
    <property type="entry name" value="Cell_Envelope_Struct_Comp"/>
</dbReference>
<feature type="domain" description="SLH" evidence="1">
    <location>
        <begin position="184"/>
        <end position="247"/>
    </location>
</feature>
<sequence length="435" mass="48509">MIDYELSRTGRRSEYILTRVNVRHSLRKHIISALAILLSVCGVVDVQPASAASSFKDVPADHWARSAIESAVHKGYFKGYSDGTFRPNANITRAEFAALMARVSNNEMESGQGTFSDIQGHWAQSAIAQAIGMGFISAQDYPNGFKPGTALTRREMAKWMASGLAAKHEDFKQAVSDTKDTLVPVAEYYKGGLNKADYPYVAVALGTGLMSGYPDGSFGPGKTTTRAEVAVILARYVNVQDKDPEDFQDLREMREVGLTGTNLTTATPYRFRKFSGTDKETSFDRIKDKPYKMMYNRGMMTIHRMIVVDADTSKNPKNLYGKMFVDEKFNWPIFDDAYNVFLETTVVPNDNTSLSNAAFPTSTLYNFTQGRGFESRAISKYGLTVLPRVDDFLTTGFFKKDIPRRFWMHRYLGDSGGEMGSGNTLVMFGPPYKPE</sequence>
<dbReference type="PROSITE" id="PS51272">
    <property type="entry name" value="SLH"/>
    <property type="match status" value="3"/>
</dbReference>
<name>A0A268F3J7_9BACL</name>
<dbReference type="Pfam" id="PF00395">
    <property type="entry name" value="SLH"/>
    <property type="match status" value="3"/>
</dbReference>
<evidence type="ECO:0000259" key="1">
    <source>
        <dbReference type="PROSITE" id="PS51272"/>
    </source>
</evidence>
<dbReference type="InterPro" id="IPR001119">
    <property type="entry name" value="SLH_dom"/>
</dbReference>
<evidence type="ECO:0000313" key="3">
    <source>
        <dbReference type="Proteomes" id="UP000215596"/>
    </source>
</evidence>
<evidence type="ECO:0000313" key="2">
    <source>
        <dbReference type="EMBL" id="PAD79933.1"/>
    </source>
</evidence>
<dbReference type="AlphaFoldDB" id="A0A268F3J7"/>
<dbReference type="EMBL" id="NPBY01000008">
    <property type="protein sequence ID" value="PAD79933.1"/>
    <property type="molecule type" value="Genomic_DNA"/>
</dbReference>
<accession>A0A268F3J7</accession>
<dbReference type="PANTHER" id="PTHR43308:SF5">
    <property type="entry name" value="S-LAYER PROTEIN _ PEPTIDOGLYCAN ENDO-BETA-N-ACETYLGLUCOSAMINIDASE"/>
    <property type="match status" value="1"/>
</dbReference>
<organism evidence="2 3">
    <name type="scientific">Paenibacillus campinasensis</name>
    <dbReference type="NCBI Taxonomy" id="66347"/>
    <lineage>
        <taxon>Bacteria</taxon>
        <taxon>Bacillati</taxon>
        <taxon>Bacillota</taxon>
        <taxon>Bacilli</taxon>
        <taxon>Bacillales</taxon>
        <taxon>Paenibacillaceae</taxon>
        <taxon>Paenibacillus</taxon>
    </lineage>
</organism>
<dbReference type="RefSeq" id="WP_095263347.1">
    <property type="nucleotide sequence ID" value="NZ_NPBY01000008.1"/>
</dbReference>
<proteinExistence type="predicted"/>
<feature type="domain" description="SLH" evidence="1">
    <location>
        <begin position="51"/>
        <end position="114"/>
    </location>
</feature>
<reference evidence="2 3" key="1">
    <citation type="submission" date="2017-07" db="EMBL/GenBank/DDBJ databases">
        <title>Isolation and whole genome analysis of endospore-forming bacteria from heroin.</title>
        <authorList>
            <person name="Kalinowski J."/>
            <person name="Ahrens B."/>
            <person name="Al-Dilaimi A."/>
            <person name="Winkler A."/>
            <person name="Wibberg D."/>
            <person name="Schleenbecker U."/>
            <person name="Ruckert C."/>
            <person name="Wolfel R."/>
            <person name="Grass G."/>
        </authorList>
    </citation>
    <scope>NUCLEOTIDE SEQUENCE [LARGE SCALE GENOMIC DNA]</scope>
    <source>
        <strain evidence="2 3">7537-G1</strain>
    </source>
</reference>
<comment type="caution">
    <text evidence="2">The sequence shown here is derived from an EMBL/GenBank/DDBJ whole genome shotgun (WGS) entry which is preliminary data.</text>
</comment>
<dbReference type="PANTHER" id="PTHR43308">
    <property type="entry name" value="OUTER MEMBRANE PROTEIN ALPHA-RELATED"/>
    <property type="match status" value="1"/>
</dbReference>
<dbReference type="Proteomes" id="UP000215596">
    <property type="component" value="Unassembled WGS sequence"/>
</dbReference>